<protein>
    <submittedName>
        <fullName evidence="1">Uncharacterized protein</fullName>
    </submittedName>
</protein>
<gene>
    <name evidence="1" type="ORF">NM208_g13275</name>
</gene>
<dbReference type="Proteomes" id="UP001148629">
    <property type="component" value="Unassembled WGS sequence"/>
</dbReference>
<comment type="caution">
    <text evidence="1">The sequence shown here is derived from an EMBL/GenBank/DDBJ whole genome shotgun (WGS) entry which is preliminary data.</text>
</comment>
<proteinExistence type="predicted"/>
<evidence type="ECO:0000313" key="1">
    <source>
        <dbReference type="EMBL" id="KAJ3521464.1"/>
    </source>
</evidence>
<dbReference type="EMBL" id="JANRMS010002666">
    <property type="protein sequence ID" value="KAJ3521464.1"/>
    <property type="molecule type" value="Genomic_DNA"/>
</dbReference>
<sequence>MEKSSIEPTTNSGENEAHAPEPATSHDAADIDTQQPAAPEDLPTLILDGCRIYSAIAPETRILYELSNPPADASTTVYGIEKIRWRVADAHSEPTLKSRTDHIYDFKGDWLSMNERNVVLVGKTSQKRTYPQVTMSQGMSSSSFKVDGLLKADADRLGRLNQGRNNSIIWKDAQGQTIAKETRLQRDKEGKVQELPRLAIQVTLEDKLFDLLVACWCARVWKESEKDLKEPFTWQKFKRIASAKTGRGSGLYYGDRLILFIPHNRYSFSNSFRASENLWSSDTSYRLGVVCDNGAAEMSISVRQREKLFVIKQVLPTEKRQDHLNGKLRHFKLYEGGFNDFVESLPHTCISSKNSLFVHGVFESTCHPMLHGSQMEGKGSPMAPTSRIALVAMSFLLSGHFAAAECNISGNYTIIESPDQSDGISSCRDIDGSLSLLFDKDPSAWSSNEASVDLGDVSSLTGDLVIYTQPQSKKTVVTGSDFKTIEGAVTVMNTDTSDTVQELDLSLTALEEVGDNYVITGAFAKLSIEHDKDVEVGSMMRVYDTVVEELELNGVHTVKGDFSIDNNSEMKELEAGALTTANKAFAIQSNSALEKISFPKLKTVNGDVSFYKNGALTNIGLSALEFAGTLSITSNGDGPKVLLPWLSSLGNGNTTATSTFEDVSKIEFASLRKVKGSLTFQSTKLEDLTIPLIKDLEGTITVEDNPSLATFALPRVTYVEEMDISSNDELTNVTANALKSAGTISLKGSFTNVEFFNLEKVSGDFKVVGDDSMDCSWFDANIKQIVEGRQP</sequence>
<evidence type="ECO:0000313" key="2">
    <source>
        <dbReference type="Proteomes" id="UP001148629"/>
    </source>
</evidence>
<organism evidence="1 2">
    <name type="scientific">Fusarium decemcellulare</name>
    <dbReference type="NCBI Taxonomy" id="57161"/>
    <lineage>
        <taxon>Eukaryota</taxon>
        <taxon>Fungi</taxon>
        <taxon>Dikarya</taxon>
        <taxon>Ascomycota</taxon>
        <taxon>Pezizomycotina</taxon>
        <taxon>Sordariomycetes</taxon>
        <taxon>Hypocreomycetidae</taxon>
        <taxon>Hypocreales</taxon>
        <taxon>Nectriaceae</taxon>
        <taxon>Fusarium</taxon>
        <taxon>Fusarium decemcellulare species complex</taxon>
    </lineage>
</organism>
<keyword evidence="2" id="KW-1185">Reference proteome</keyword>
<accession>A0ACC1RNZ9</accession>
<reference evidence="1" key="1">
    <citation type="submission" date="2022-08" db="EMBL/GenBank/DDBJ databases">
        <title>Genome Sequence of Fusarium decemcellulare.</title>
        <authorList>
            <person name="Buettner E."/>
        </authorList>
    </citation>
    <scope>NUCLEOTIDE SEQUENCE</scope>
    <source>
        <strain evidence="1">Babe19</strain>
    </source>
</reference>
<name>A0ACC1RNZ9_9HYPO</name>